<dbReference type="PANTHER" id="PTHR10492:SF95">
    <property type="entry name" value="HELITRON HELICASE-LIKE DOMAIN-CONTAINING PROTEIN"/>
    <property type="match status" value="1"/>
</dbReference>
<dbReference type="GO" id="GO:0016887">
    <property type="term" value="F:ATP hydrolysis activity"/>
    <property type="evidence" value="ECO:0007669"/>
    <property type="project" value="RHEA"/>
</dbReference>
<comment type="catalytic activity">
    <reaction evidence="1">
        <text>ATP + H2O = ADP + phosphate + H(+)</text>
        <dbReference type="Rhea" id="RHEA:13065"/>
        <dbReference type="ChEBI" id="CHEBI:15377"/>
        <dbReference type="ChEBI" id="CHEBI:15378"/>
        <dbReference type="ChEBI" id="CHEBI:30616"/>
        <dbReference type="ChEBI" id="CHEBI:43474"/>
        <dbReference type="ChEBI" id="CHEBI:456216"/>
        <dbReference type="EC" id="5.6.2.3"/>
    </reaction>
</comment>
<comment type="cofactor">
    <cofactor evidence="1">
        <name>Mg(2+)</name>
        <dbReference type="ChEBI" id="CHEBI:18420"/>
    </cofactor>
</comment>
<dbReference type="EC" id="5.6.2.3" evidence="1"/>
<dbReference type="GO" id="GO:0006310">
    <property type="term" value="P:DNA recombination"/>
    <property type="evidence" value="ECO:0007669"/>
    <property type="project" value="UniProtKB-KW"/>
</dbReference>
<feature type="domain" description="DNA helicase Pif1-like DEAD-box helicase" evidence="2">
    <location>
        <begin position="79"/>
        <end position="220"/>
    </location>
</feature>
<protein>
    <recommendedName>
        <fullName evidence="1">ATP-dependent DNA helicase</fullName>
        <ecNumber evidence="1">5.6.2.3</ecNumber>
    </recommendedName>
</protein>
<dbReference type="InterPro" id="IPR027417">
    <property type="entry name" value="P-loop_NTPase"/>
</dbReference>
<keyword evidence="1" id="KW-0067">ATP-binding</keyword>
<dbReference type="PANTHER" id="PTHR10492">
    <property type="match status" value="1"/>
</dbReference>
<keyword evidence="1" id="KW-0234">DNA repair</keyword>
<sequence>MHSAAFAQDFILQHQGSEDLGLQAALQELGRYLEEYGVSLSHYGLPEPIEYTPEVQHELERWAPQRVHLRQRADAAIAQFNHEQQAVADAILGAIERNEPLCAFIDGQAGRGKTFLVNAICDKIRSQNGIVLATATSAYAAQLYPGGRTTHSTFKVPVNENNELLEAAIPLNSPRADLIRESRAVVWDEAPMANCAVFSCVEATCRQIMGNDLPFGGKIIKASIKSSPLWPLFKIFPLTIPIRNAADPEFAKFVDAIGDGAGPEVSLDLLQKVPSSEQLISFVYPPDILSAPVSCLRRSILAPTNIQVDTYNEIIIDRISGAQRTYLAADSLKEVEEAGIESPDTVLDYVARQTPPGLPPHSLTIKVNAVYRLMRNLSIDRGLVKNVRVVVVAIGARLVTVRLLRGVSGVGEIDAEDILIPRITFEHTLHSGHTLVRRQFPLAPAYATTFNSCQGLTLDVVGVDLIRPITPWANDYNKCHI</sequence>
<dbReference type="SUPFAM" id="SSF52540">
    <property type="entry name" value="P-loop containing nucleoside triphosphate hydrolases"/>
    <property type="match status" value="2"/>
</dbReference>
<comment type="caution">
    <text evidence="3">The sequence shown here is derived from an EMBL/GenBank/DDBJ whole genome shotgun (WGS) entry which is preliminary data.</text>
</comment>
<evidence type="ECO:0000313" key="3">
    <source>
        <dbReference type="EMBL" id="PIL35120.1"/>
    </source>
</evidence>
<dbReference type="Pfam" id="PF05970">
    <property type="entry name" value="PIF1"/>
    <property type="match status" value="1"/>
</dbReference>
<accession>A0A2G8SMY7</accession>
<proteinExistence type="inferred from homology"/>
<dbReference type="EMBL" id="AYKW01000004">
    <property type="protein sequence ID" value="PIL35120.1"/>
    <property type="molecule type" value="Genomic_DNA"/>
</dbReference>
<keyword evidence="4" id="KW-1185">Reference proteome</keyword>
<dbReference type="Proteomes" id="UP000230002">
    <property type="component" value="Unassembled WGS sequence"/>
</dbReference>
<dbReference type="STRING" id="1077348.A0A2G8SMY7"/>
<keyword evidence="1" id="KW-0547">Nucleotide-binding</keyword>
<dbReference type="Gene3D" id="3.40.50.300">
    <property type="entry name" value="P-loop containing nucleotide triphosphate hydrolases"/>
    <property type="match status" value="1"/>
</dbReference>
<evidence type="ECO:0000313" key="4">
    <source>
        <dbReference type="Proteomes" id="UP000230002"/>
    </source>
</evidence>
<dbReference type="GO" id="GO:0005524">
    <property type="term" value="F:ATP binding"/>
    <property type="evidence" value="ECO:0007669"/>
    <property type="project" value="UniProtKB-KW"/>
</dbReference>
<dbReference type="InterPro" id="IPR010285">
    <property type="entry name" value="DNA_helicase_pif1-like_DEAD"/>
</dbReference>
<organism evidence="3 4">
    <name type="scientific">Ganoderma sinense ZZ0214-1</name>
    <dbReference type="NCBI Taxonomy" id="1077348"/>
    <lineage>
        <taxon>Eukaryota</taxon>
        <taxon>Fungi</taxon>
        <taxon>Dikarya</taxon>
        <taxon>Basidiomycota</taxon>
        <taxon>Agaricomycotina</taxon>
        <taxon>Agaricomycetes</taxon>
        <taxon>Polyporales</taxon>
        <taxon>Polyporaceae</taxon>
        <taxon>Ganoderma</taxon>
    </lineage>
</organism>
<dbReference type="GO" id="GO:0043139">
    <property type="term" value="F:5'-3' DNA helicase activity"/>
    <property type="evidence" value="ECO:0007669"/>
    <property type="project" value="UniProtKB-EC"/>
</dbReference>
<keyword evidence="1" id="KW-0227">DNA damage</keyword>
<dbReference type="GO" id="GO:0006281">
    <property type="term" value="P:DNA repair"/>
    <property type="evidence" value="ECO:0007669"/>
    <property type="project" value="UniProtKB-KW"/>
</dbReference>
<keyword evidence="1" id="KW-0378">Hydrolase</keyword>
<keyword evidence="1" id="KW-0233">DNA recombination</keyword>
<name>A0A2G8SMY7_9APHY</name>
<gene>
    <name evidence="3" type="ORF">GSI_02908</name>
</gene>
<evidence type="ECO:0000256" key="1">
    <source>
        <dbReference type="RuleBase" id="RU363044"/>
    </source>
</evidence>
<dbReference type="OrthoDB" id="3353471at2759"/>
<comment type="similarity">
    <text evidence="1">Belongs to the helicase family.</text>
</comment>
<reference evidence="3 4" key="1">
    <citation type="journal article" date="2015" name="Sci. Rep.">
        <title>Chromosome-level genome map provides insights into diverse defense mechanisms in the medicinal fungus Ganoderma sinense.</title>
        <authorList>
            <person name="Zhu Y."/>
            <person name="Xu J."/>
            <person name="Sun C."/>
            <person name="Zhou S."/>
            <person name="Xu H."/>
            <person name="Nelson D.R."/>
            <person name="Qian J."/>
            <person name="Song J."/>
            <person name="Luo H."/>
            <person name="Xiang L."/>
            <person name="Li Y."/>
            <person name="Xu Z."/>
            <person name="Ji A."/>
            <person name="Wang L."/>
            <person name="Lu S."/>
            <person name="Hayward A."/>
            <person name="Sun W."/>
            <person name="Li X."/>
            <person name="Schwartz D.C."/>
            <person name="Wang Y."/>
            <person name="Chen S."/>
        </authorList>
    </citation>
    <scope>NUCLEOTIDE SEQUENCE [LARGE SCALE GENOMIC DNA]</scope>
    <source>
        <strain evidence="3 4">ZZ0214-1</strain>
    </source>
</reference>
<dbReference type="AlphaFoldDB" id="A0A2G8SMY7"/>
<dbReference type="GO" id="GO:0000723">
    <property type="term" value="P:telomere maintenance"/>
    <property type="evidence" value="ECO:0007669"/>
    <property type="project" value="InterPro"/>
</dbReference>
<keyword evidence="1" id="KW-0347">Helicase</keyword>
<evidence type="ECO:0000259" key="2">
    <source>
        <dbReference type="Pfam" id="PF05970"/>
    </source>
</evidence>